<protein>
    <recommendedName>
        <fullName evidence="3">GNAT family acetyltransferase</fullName>
    </recommendedName>
</protein>
<dbReference type="Proteomes" id="UP000711178">
    <property type="component" value="Unassembled WGS sequence"/>
</dbReference>
<evidence type="ECO:0008006" key="3">
    <source>
        <dbReference type="Google" id="ProtNLM"/>
    </source>
</evidence>
<dbReference type="RefSeq" id="WP_043577844.1">
    <property type="nucleotide sequence ID" value="NZ_CP142381.1"/>
</dbReference>
<reference evidence="1 2" key="1">
    <citation type="submission" date="2021-05" db="EMBL/GenBank/DDBJ databases">
        <title>Draft Whole Genome Sequencing Of Biosensor Chromobacterium violaceum Strain CV026 Reveals A Regulatory RNA In Chromobacterium violaceum Phenotype Regulatory Network.</title>
        <authorList>
            <person name="Hong K.W."/>
            <person name="Chan K.G."/>
            <person name="Chang C.-Y."/>
        </authorList>
    </citation>
    <scope>NUCLEOTIDE SEQUENCE [LARGE SCALE GENOMIC DNA]</scope>
    <source>
        <strain evidence="1 2">ATCC 31532</strain>
    </source>
</reference>
<proteinExistence type="predicted"/>
<gene>
    <name evidence="1" type="ORF">KIF53_07060</name>
</gene>
<keyword evidence="2" id="KW-1185">Reference proteome</keyword>
<sequence length="251" mass="28670">MAAIIRSTRVMPAKLDAAQKEQLAAELFQVHDAIFSGTDYPTFKGLVFSPPAEHSCLLLHRDENQRLVGYCAMHRFRRQIGRRACSVLRVQSGLFKEYRGKNSNFAFMVRQVLLHWLSHPLRPMYFFGVMLHPSSYAVLHKFAHKLWPAPGQDERHPLAAKAYELFSSFQLTPVSPDRPFIANLGILTRDSKDDHQFWQSSSKPSTRFFLSMNPGYSQGDGLMALVPLSPVSVAHALYRWLRLRREKSAGK</sequence>
<organism evidence="1 2">
    <name type="scientific">Chromobacterium subtsugae</name>
    <dbReference type="NCBI Taxonomy" id="251747"/>
    <lineage>
        <taxon>Bacteria</taxon>
        <taxon>Pseudomonadati</taxon>
        <taxon>Pseudomonadota</taxon>
        <taxon>Betaproteobacteria</taxon>
        <taxon>Neisseriales</taxon>
        <taxon>Chromobacteriaceae</taxon>
        <taxon>Chromobacterium</taxon>
    </lineage>
</organism>
<name>A0ABS7FBF8_9NEIS</name>
<evidence type="ECO:0000313" key="2">
    <source>
        <dbReference type="Proteomes" id="UP000711178"/>
    </source>
</evidence>
<evidence type="ECO:0000313" key="1">
    <source>
        <dbReference type="EMBL" id="MBW8287387.1"/>
    </source>
</evidence>
<dbReference type="EMBL" id="JAHDTB010000004">
    <property type="protein sequence ID" value="MBW8287387.1"/>
    <property type="molecule type" value="Genomic_DNA"/>
</dbReference>
<accession>A0ABS7FBF8</accession>
<comment type="caution">
    <text evidence="1">The sequence shown here is derived from an EMBL/GenBank/DDBJ whole genome shotgun (WGS) entry which is preliminary data.</text>
</comment>
<dbReference type="GeneID" id="89686708"/>